<reference evidence="4" key="2">
    <citation type="submission" date="2020-04" db="EMBL/GenBank/DDBJ databases">
        <authorList>
            <consortium name="NCBI Genome Project"/>
        </authorList>
    </citation>
    <scope>NUCLEOTIDE SEQUENCE</scope>
    <source>
        <strain evidence="4">CBS 781.70</strain>
    </source>
</reference>
<evidence type="ECO:0000313" key="3">
    <source>
        <dbReference type="Proteomes" id="UP000504638"/>
    </source>
</evidence>
<feature type="compositionally biased region" description="Basic and acidic residues" evidence="1">
    <location>
        <begin position="60"/>
        <end position="70"/>
    </location>
</feature>
<dbReference type="Proteomes" id="UP000504638">
    <property type="component" value="Unplaced"/>
</dbReference>
<reference evidence="4" key="3">
    <citation type="submission" date="2025-04" db="UniProtKB">
        <authorList>
            <consortium name="RefSeq"/>
        </authorList>
    </citation>
    <scope>IDENTIFICATION</scope>
    <source>
        <strain evidence="4">CBS 781.70</strain>
    </source>
</reference>
<dbReference type="EMBL" id="ML975162">
    <property type="protein sequence ID" value="KAF1811263.1"/>
    <property type="molecule type" value="Genomic_DNA"/>
</dbReference>
<organism evidence="2">
    <name type="scientific">Eremomyces bilateralis CBS 781.70</name>
    <dbReference type="NCBI Taxonomy" id="1392243"/>
    <lineage>
        <taxon>Eukaryota</taxon>
        <taxon>Fungi</taxon>
        <taxon>Dikarya</taxon>
        <taxon>Ascomycota</taxon>
        <taxon>Pezizomycotina</taxon>
        <taxon>Dothideomycetes</taxon>
        <taxon>Dothideomycetes incertae sedis</taxon>
        <taxon>Eremomycetales</taxon>
        <taxon>Eremomycetaceae</taxon>
        <taxon>Eremomyces</taxon>
    </lineage>
</organism>
<dbReference type="RefSeq" id="XP_033532894.1">
    <property type="nucleotide sequence ID" value="XM_033682141.1"/>
</dbReference>
<dbReference type="AlphaFoldDB" id="A0A6G1FZP0"/>
<gene>
    <name evidence="2 4" type="ORF">P152DRAFT_489623</name>
</gene>
<dbReference type="GeneID" id="54422711"/>
<accession>A0A6G1FZP0</accession>
<name>A0A6G1FZP0_9PEZI</name>
<sequence>MKLSIDLCSPPLPCCLLVLAAITQMSNMHKFPSSRMRGSNAGLPPVGLVKFINVIGSGKEQNRPDDDVRQAKSRAAALNQPPPATSSFPGLCCPALSHCTVARNPEHPRDQRANGQTNVTVTFYVNRPTSAERSYIDHFQSSYFLFSSLSLLSRKK</sequence>
<proteinExistence type="predicted"/>
<protein>
    <submittedName>
        <fullName evidence="2 4">Uncharacterized protein</fullName>
    </submittedName>
</protein>
<evidence type="ECO:0000313" key="4">
    <source>
        <dbReference type="RefSeq" id="XP_033532894.1"/>
    </source>
</evidence>
<keyword evidence="3" id="KW-1185">Reference proteome</keyword>
<evidence type="ECO:0000313" key="2">
    <source>
        <dbReference type="EMBL" id="KAF1811263.1"/>
    </source>
</evidence>
<evidence type="ECO:0000256" key="1">
    <source>
        <dbReference type="SAM" id="MobiDB-lite"/>
    </source>
</evidence>
<feature type="region of interest" description="Disordered" evidence="1">
    <location>
        <begin position="58"/>
        <end position="85"/>
    </location>
</feature>
<reference evidence="2 4" key="1">
    <citation type="submission" date="2020-01" db="EMBL/GenBank/DDBJ databases">
        <authorList>
            <consortium name="DOE Joint Genome Institute"/>
            <person name="Haridas S."/>
            <person name="Albert R."/>
            <person name="Binder M."/>
            <person name="Bloem J."/>
            <person name="Labutti K."/>
            <person name="Salamov A."/>
            <person name="Andreopoulos B."/>
            <person name="Baker S.E."/>
            <person name="Barry K."/>
            <person name="Bills G."/>
            <person name="Bluhm B.H."/>
            <person name="Cannon C."/>
            <person name="Castanera R."/>
            <person name="Culley D.E."/>
            <person name="Daum C."/>
            <person name="Ezra D."/>
            <person name="Gonzalez J.B."/>
            <person name="Henrissat B."/>
            <person name="Kuo A."/>
            <person name="Liang C."/>
            <person name="Lipzen A."/>
            <person name="Lutzoni F."/>
            <person name="Magnuson J."/>
            <person name="Mondo S."/>
            <person name="Nolan M."/>
            <person name="Ohm R."/>
            <person name="Pangilinan J."/>
            <person name="Park H.-J."/>
            <person name="Ramirez L."/>
            <person name="Alfaro M."/>
            <person name="Sun H."/>
            <person name="Tritt A."/>
            <person name="Yoshinaga Y."/>
            <person name="Zwiers L.-H."/>
            <person name="Turgeon B.G."/>
            <person name="Goodwin S.B."/>
            <person name="Spatafora J.W."/>
            <person name="Crous P.W."/>
            <person name="Grigoriev I.V."/>
        </authorList>
    </citation>
    <scope>NUCLEOTIDE SEQUENCE</scope>
    <source>
        <strain evidence="2 4">CBS 781.70</strain>
    </source>
</reference>